<dbReference type="PROSITE" id="PS50878">
    <property type="entry name" value="RT_POL"/>
    <property type="match status" value="1"/>
</dbReference>
<dbReference type="EMBL" id="JXTH01000022">
    <property type="protein sequence ID" value="KIQ94502.1"/>
    <property type="molecule type" value="Genomic_DNA"/>
</dbReference>
<dbReference type="PANTHER" id="PTHR34047">
    <property type="entry name" value="NUCLEAR INTRON MATURASE 1, MITOCHONDRIAL-RELATED"/>
    <property type="match status" value="1"/>
</dbReference>
<keyword evidence="3" id="KW-1185">Reference proteome</keyword>
<dbReference type="SUPFAM" id="SSF56672">
    <property type="entry name" value="DNA/RNA polymerases"/>
    <property type="match status" value="1"/>
</dbReference>
<evidence type="ECO:0000313" key="2">
    <source>
        <dbReference type="EMBL" id="KIQ94502.1"/>
    </source>
</evidence>
<dbReference type="AlphaFoldDB" id="A0A0D0RSA9"/>
<accession>A0A0D0RSA9</accession>
<dbReference type="InterPro" id="IPR054347">
    <property type="entry name" value="TOTE_primase"/>
</dbReference>
<name>A0A0D0RSA9_9BACL</name>
<dbReference type="PANTHER" id="PTHR34047:SF8">
    <property type="entry name" value="PROTEIN YKFC"/>
    <property type="match status" value="1"/>
</dbReference>
<evidence type="ECO:0000313" key="3">
    <source>
        <dbReference type="Proteomes" id="UP000032102"/>
    </source>
</evidence>
<dbReference type="InterPro" id="IPR043502">
    <property type="entry name" value="DNA/RNA_pol_sf"/>
</dbReference>
<comment type="caution">
    <text evidence="2">The sequence shown here is derived from an EMBL/GenBank/DDBJ whole genome shotgun (WGS) entry which is preliminary data.</text>
</comment>
<dbReference type="InterPro" id="IPR055034">
    <property type="entry name" value="Mu_Gam-Sipho_Gp157-TOTE"/>
</dbReference>
<dbReference type="RefSeq" id="WP_043965953.1">
    <property type="nucleotide sequence ID" value="NZ_JXTH01000022.1"/>
</dbReference>
<feature type="domain" description="Reverse transcriptase" evidence="1">
    <location>
        <begin position="48"/>
        <end position="265"/>
    </location>
</feature>
<sequence length="915" mass="106723">MKMSQPSVFFDHRLFYEAWDRLVRTTTDAAGVDGVRIDEVTVPNEWVESVQTKLLSNSYKPSPVKEVQIKKNGKSRTIGILTVEDRYVHMLVKCWLEPLCLPKFSKYSFAYQPKKSATQAVAQLEHWLNQGYEWVGETDIRNFFDEIDHTILAQQLRQFVKDEDQISFIIFLYSLQDRGIVQGSPLSPLLANIYLHSFDEYMSANGVPYIRFSDDIVILDRTRDLAAYRIEAMKQALAMLKLNVHPDKTAVKHISETFEFLGFQFDEEGRKIPEKGIESLKQKLSQAKSLPFGEKVIKYEQILRGWLQYYDFISWDTLDEIEILLLAPELEKDHSTLYDTYHRVLSKLANTSLTEWHLQRLIVFATLLGREKDQWYWVALLTSMTHHIPEHSKNFMKNYSLSPEQVQTLLNLLNTCIAYPEEEHYIELTEWLIHEQLFSLAKLFHDPTPPLISSKNVADVQFVREEENIFAKFLYLFAGKEDCFLVEKNEQNKRTFVEVSRPLTVEDVEKHYCGELTIAQYIIRSNKTVAYAVIDIDITKRELQVLENENNTQFENKRMEAFRDAVTLYNIAKKHGFPAYLVDSGFRGYHLWFFFAEPVPLKIAYDFLVKITNEAEQPREGIAWELFPKQKKLKEGATGQAIKLPWGKHTITGRQSWFLNEQGKVEEDQMKVIEHLQLVDKQSIIRFVQIYDHERMVVGSDLTKEIGAVLHGCPVVKHMVEKAKQTNHLSHQERLLLLHVFAPLGIDGKDFVRRVMSYTFNYNKNTTEKFIRRSYTKSISCVRIRENFPNVTARLPCHCQFQLKKGEYPSPILHARAFGAPIDDKVRTIQSVSLERNESGNVSTHESTSCREINELVQKMIQLRKHQRGISEKLKKIEHQLKCIFDELGTDRIEIEQGYLVRKSIDNKDCWVIEL</sequence>
<dbReference type="CDD" id="cd01651">
    <property type="entry name" value="RT_G2_intron"/>
    <property type="match status" value="1"/>
</dbReference>
<evidence type="ECO:0000259" key="1">
    <source>
        <dbReference type="PROSITE" id="PS50878"/>
    </source>
</evidence>
<dbReference type="Pfam" id="PF22548">
    <property type="entry name" value="AEP-TOTE"/>
    <property type="match status" value="1"/>
</dbReference>
<dbReference type="PATRIC" id="fig|404937.3.peg.1451"/>
<dbReference type="InterPro" id="IPR000477">
    <property type="entry name" value="RT_dom"/>
</dbReference>
<protein>
    <submittedName>
        <fullName evidence="2">Group II intron-encoded protein ltrA</fullName>
    </submittedName>
</protein>
<reference evidence="2 3" key="1">
    <citation type="submission" date="2015-01" db="EMBL/GenBank/DDBJ databases">
        <title>Draft genome of Anoxybacillus thermarum strain AF/04.</title>
        <authorList>
            <person name="Poli A."/>
            <person name="Nicolaus B."/>
            <person name="Chan K.-G."/>
            <person name="Kahar U.M."/>
            <person name="Yaakob A.S."/>
            <person name="Chan C.S."/>
            <person name="Goh K.M."/>
        </authorList>
    </citation>
    <scope>NUCLEOTIDE SEQUENCE [LARGE SCALE GENOMIC DNA]</scope>
    <source>
        <strain evidence="2 3">AF/04</strain>
    </source>
</reference>
<dbReference type="Pfam" id="PF22709">
    <property type="entry name" value="Mu_Gam-Sipho_Gp157-TOTE"/>
    <property type="match status" value="1"/>
</dbReference>
<organism evidence="2 3">
    <name type="scientific">Anoxybacillus thermarum</name>
    <dbReference type="NCBI Taxonomy" id="404937"/>
    <lineage>
        <taxon>Bacteria</taxon>
        <taxon>Bacillati</taxon>
        <taxon>Bacillota</taxon>
        <taxon>Bacilli</taxon>
        <taxon>Bacillales</taxon>
        <taxon>Anoxybacillaceae</taxon>
        <taxon>Anoxybacillus</taxon>
    </lineage>
</organism>
<dbReference type="Proteomes" id="UP000032102">
    <property type="component" value="Unassembled WGS sequence"/>
</dbReference>
<dbReference type="Pfam" id="PF00078">
    <property type="entry name" value="RVT_1"/>
    <property type="match status" value="1"/>
</dbReference>
<proteinExistence type="predicted"/>
<dbReference type="InterPro" id="IPR051083">
    <property type="entry name" value="GrpII_Intron_Splice-Mob/Def"/>
</dbReference>
<dbReference type="NCBIfam" id="NF040561">
    <property type="entry name" value="PrimPol_Msp"/>
    <property type="match status" value="1"/>
</dbReference>
<gene>
    <name evidence="2" type="ORF">LH47_01380</name>
</gene>